<reference evidence="7" key="1">
    <citation type="journal article" date="2019" name="Int. J. Syst. Evol. Microbiol.">
        <title>The Global Catalogue of Microorganisms (GCM) 10K type strain sequencing project: providing services to taxonomists for standard genome sequencing and annotation.</title>
        <authorList>
            <consortium name="The Broad Institute Genomics Platform"/>
            <consortium name="The Broad Institute Genome Sequencing Center for Infectious Disease"/>
            <person name="Wu L."/>
            <person name="Ma J."/>
        </authorList>
    </citation>
    <scope>NUCLEOTIDE SEQUENCE [LARGE SCALE GENOMIC DNA]</scope>
    <source>
        <strain evidence="7">JCM 16902</strain>
    </source>
</reference>
<evidence type="ECO:0000313" key="7">
    <source>
        <dbReference type="Proteomes" id="UP001501074"/>
    </source>
</evidence>
<keyword evidence="7" id="KW-1185">Reference proteome</keyword>
<organism evidence="6 7">
    <name type="scientific">Kineosporia mesophila</name>
    <dbReference type="NCBI Taxonomy" id="566012"/>
    <lineage>
        <taxon>Bacteria</taxon>
        <taxon>Bacillati</taxon>
        <taxon>Actinomycetota</taxon>
        <taxon>Actinomycetes</taxon>
        <taxon>Kineosporiales</taxon>
        <taxon>Kineosporiaceae</taxon>
        <taxon>Kineosporia</taxon>
    </lineage>
</organism>
<dbReference type="Gene3D" id="3.40.190.10">
    <property type="entry name" value="Periplasmic binding protein-like II"/>
    <property type="match status" value="2"/>
</dbReference>
<feature type="domain" description="HTH lysR-type" evidence="5">
    <location>
        <begin position="2"/>
        <end position="59"/>
    </location>
</feature>
<dbReference type="Proteomes" id="UP001501074">
    <property type="component" value="Unassembled WGS sequence"/>
</dbReference>
<keyword evidence="4" id="KW-0804">Transcription</keyword>
<evidence type="ECO:0000259" key="5">
    <source>
        <dbReference type="PROSITE" id="PS50931"/>
    </source>
</evidence>
<comment type="similarity">
    <text evidence="1">Belongs to the LysR transcriptional regulatory family.</text>
</comment>
<dbReference type="RefSeq" id="WP_231483174.1">
    <property type="nucleotide sequence ID" value="NZ_BAAAZO010000003.1"/>
</dbReference>
<dbReference type="InterPro" id="IPR036388">
    <property type="entry name" value="WH-like_DNA-bd_sf"/>
</dbReference>
<dbReference type="SUPFAM" id="SSF53850">
    <property type="entry name" value="Periplasmic binding protein-like II"/>
    <property type="match status" value="1"/>
</dbReference>
<dbReference type="PANTHER" id="PTHR30346">
    <property type="entry name" value="TRANSCRIPTIONAL DUAL REGULATOR HCAR-RELATED"/>
    <property type="match status" value="1"/>
</dbReference>
<dbReference type="PANTHER" id="PTHR30346:SF29">
    <property type="entry name" value="LYSR SUBSTRATE-BINDING"/>
    <property type="match status" value="1"/>
</dbReference>
<dbReference type="EMBL" id="BAAAZO010000003">
    <property type="protein sequence ID" value="GAA3605734.1"/>
    <property type="molecule type" value="Genomic_DNA"/>
</dbReference>
<evidence type="ECO:0000313" key="6">
    <source>
        <dbReference type="EMBL" id="GAA3605734.1"/>
    </source>
</evidence>
<dbReference type="PROSITE" id="PS50931">
    <property type="entry name" value="HTH_LYSR"/>
    <property type="match status" value="1"/>
</dbReference>
<evidence type="ECO:0000256" key="2">
    <source>
        <dbReference type="ARBA" id="ARBA00023015"/>
    </source>
</evidence>
<accession>A0ABP6ZCW5</accession>
<evidence type="ECO:0000256" key="4">
    <source>
        <dbReference type="ARBA" id="ARBA00023163"/>
    </source>
</evidence>
<dbReference type="SUPFAM" id="SSF46785">
    <property type="entry name" value="Winged helix' DNA-binding domain"/>
    <property type="match status" value="1"/>
</dbReference>
<protein>
    <submittedName>
        <fullName evidence="6">LysR family transcriptional regulator</fullName>
    </submittedName>
</protein>
<comment type="caution">
    <text evidence="6">The sequence shown here is derived from an EMBL/GenBank/DDBJ whole genome shotgun (WGS) entry which is preliminary data.</text>
</comment>
<gene>
    <name evidence="6" type="ORF">GCM10022223_21890</name>
</gene>
<evidence type="ECO:0000256" key="3">
    <source>
        <dbReference type="ARBA" id="ARBA00023125"/>
    </source>
</evidence>
<dbReference type="Pfam" id="PF03466">
    <property type="entry name" value="LysR_substrate"/>
    <property type="match status" value="1"/>
</dbReference>
<name>A0ABP6ZCW5_9ACTN</name>
<dbReference type="InterPro" id="IPR000847">
    <property type="entry name" value="LysR_HTH_N"/>
</dbReference>
<sequence>MIDVSALRALRSVATLGTLAKAAEELGFTASAVSQQIKRLEREVGVPVLAPAGRGVVLTPAGQAVVDSAPEVFQALEHCAEAARSVADGAPQGTLRVVAFSTGVRGLLAPAVADLAVRCPELFLHISEQDPDQALHSVEAGTADLALIHDADGVPVALPPSVIQRHIHTDVGDVVLHRSHPLVALDRPLTVADLSGHPWVTSPPGTVCHQWFRRLFAGADGDPDVRHLIDDFSTQLSLVASGSVIALIPRLGRPPLRADLVALPLKRVPKREVFAAWRRSANASPAIRAVLAELGTSAGAGL</sequence>
<evidence type="ECO:0000256" key="1">
    <source>
        <dbReference type="ARBA" id="ARBA00009437"/>
    </source>
</evidence>
<keyword evidence="2" id="KW-0805">Transcription regulation</keyword>
<dbReference type="InterPro" id="IPR005119">
    <property type="entry name" value="LysR_subst-bd"/>
</dbReference>
<keyword evidence="3" id="KW-0238">DNA-binding</keyword>
<dbReference type="Gene3D" id="1.10.10.10">
    <property type="entry name" value="Winged helix-like DNA-binding domain superfamily/Winged helix DNA-binding domain"/>
    <property type="match status" value="1"/>
</dbReference>
<dbReference type="InterPro" id="IPR036390">
    <property type="entry name" value="WH_DNA-bd_sf"/>
</dbReference>
<proteinExistence type="inferred from homology"/>
<dbReference type="Pfam" id="PF00126">
    <property type="entry name" value="HTH_1"/>
    <property type="match status" value="1"/>
</dbReference>
<dbReference type="CDD" id="cd08423">
    <property type="entry name" value="PBP2_LTTR_like_6"/>
    <property type="match status" value="1"/>
</dbReference>